<organism evidence="5 6">
    <name type="scientific">Streptomyces formicae</name>
    <dbReference type="NCBI Taxonomy" id="1616117"/>
    <lineage>
        <taxon>Bacteria</taxon>
        <taxon>Bacillati</taxon>
        <taxon>Actinomycetota</taxon>
        <taxon>Actinomycetes</taxon>
        <taxon>Kitasatosporales</taxon>
        <taxon>Streptomycetaceae</taxon>
        <taxon>Streptomyces</taxon>
    </lineage>
</organism>
<gene>
    <name evidence="5" type="ORF">J4032_34805</name>
</gene>
<keyword evidence="3" id="KW-0804">Transcription</keyword>
<accession>A0ABY3WTH1</accession>
<evidence type="ECO:0000256" key="3">
    <source>
        <dbReference type="ARBA" id="ARBA00023163"/>
    </source>
</evidence>
<evidence type="ECO:0000256" key="2">
    <source>
        <dbReference type="ARBA" id="ARBA00023125"/>
    </source>
</evidence>
<dbReference type="PROSITE" id="PS50949">
    <property type="entry name" value="HTH_GNTR"/>
    <property type="match status" value="1"/>
</dbReference>
<dbReference type="PANTHER" id="PTHR44846">
    <property type="entry name" value="MANNOSYL-D-GLYCERATE TRANSPORT/METABOLISM SYSTEM REPRESSOR MNGR-RELATED"/>
    <property type="match status" value="1"/>
</dbReference>
<evidence type="ECO:0000256" key="1">
    <source>
        <dbReference type="ARBA" id="ARBA00023015"/>
    </source>
</evidence>
<keyword evidence="6" id="KW-1185">Reference proteome</keyword>
<dbReference type="PANTHER" id="PTHR44846:SF17">
    <property type="entry name" value="GNTR-FAMILY TRANSCRIPTIONAL REGULATOR"/>
    <property type="match status" value="1"/>
</dbReference>
<dbReference type="Pfam" id="PF00392">
    <property type="entry name" value="GntR"/>
    <property type="match status" value="1"/>
</dbReference>
<reference evidence="5 6" key="1">
    <citation type="submission" date="2021-03" db="EMBL/GenBank/DDBJ databases">
        <title>Complete genome of Streptomyces formicae strain 1H-GS9 (DSM 100524).</title>
        <authorList>
            <person name="Atanasov K.E."/>
            <person name="Altabella T."/>
            <person name="Ferrer A."/>
        </authorList>
    </citation>
    <scope>NUCLEOTIDE SEQUENCE [LARGE SCALE GENOMIC DNA]</scope>
    <source>
        <strain evidence="5 6">1H-GS9</strain>
    </source>
</reference>
<name>A0ABY3WTH1_9ACTN</name>
<dbReference type="RefSeq" id="WP_242339791.1">
    <property type="nucleotide sequence ID" value="NZ_CP071872.1"/>
</dbReference>
<feature type="domain" description="HTH gntR-type" evidence="4">
    <location>
        <begin position="5"/>
        <end position="74"/>
    </location>
</feature>
<evidence type="ECO:0000313" key="5">
    <source>
        <dbReference type="EMBL" id="UNM15958.1"/>
    </source>
</evidence>
<evidence type="ECO:0000259" key="4">
    <source>
        <dbReference type="PROSITE" id="PS50949"/>
    </source>
</evidence>
<dbReference type="SMART" id="SM00345">
    <property type="entry name" value="HTH_GNTR"/>
    <property type="match status" value="1"/>
</dbReference>
<protein>
    <submittedName>
        <fullName evidence="5">GntR family transcriptional regulator</fullName>
    </submittedName>
</protein>
<dbReference type="Proteomes" id="UP000828924">
    <property type="component" value="Chromosome"/>
</dbReference>
<dbReference type="InterPro" id="IPR000524">
    <property type="entry name" value="Tscrpt_reg_HTH_GntR"/>
</dbReference>
<dbReference type="InterPro" id="IPR050679">
    <property type="entry name" value="Bact_HTH_transcr_reg"/>
</dbReference>
<keyword evidence="1" id="KW-0805">Transcription regulation</keyword>
<sequence>MNGRRLTHQDIADALRGRIHGGELRPGAPMPTQSQLVAEFGVERAAVRRALELLHEEGLLTEATRGAPPRVVDLSEREGGADDEPQPTMIALAARMAEAFAVRDVSIDSLGLTSETLMLALSEPLRRIHEGRIRPGSVTARILLPASSINLAFPSPVEAQPDDHAVHDRWLAQRNAQGQVLRHSLQALHASHGIDVRISFRALPLTPPVKLYVLNGAEALFGYYKVTRREEEINSTPVEMYDALGTQSLLFPFRAGSGPRDAAFVEQAQQWFDALWNTIASDLTLS</sequence>
<dbReference type="EMBL" id="CP071872">
    <property type="protein sequence ID" value="UNM15958.1"/>
    <property type="molecule type" value="Genomic_DNA"/>
</dbReference>
<proteinExistence type="predicted"/>
<keyword evidence="2" id="KW-0238">DNA-binding</keyword>
<evidence type="ECO:0000313" key="6">
    <source>
        <dbReference type="Proteomes" id="UP000828924"/>
    </source>
</evidence>